<evidence type="ECO:0000259" key="4">
    <source>
        <dbReference type="PROSITE" id="PS01124"/>
    </source>
</evidence>
<dbReference type="InterPro" id="IPR014710">
    <property type="entry name" value="RmlC-like_jellyroll"/>
</dbReference>
<evidence type="ECO:0000256" key="3">
    <source>
        <dbReference type="ARBA" id="ARBA00023163"/>
    </source>
</evidence>
<organism evidence="5 6">
    <name type="scientific">Wenyingzhuangia fucanilytica</name>
    <dbReference type="NCBI Taxonomy" id="1790137"/>
    <lineage>
        <taxon>Bacteria</taxon>
        <taxon>Pseudomonadati</taxon>
        <taxon>Bacteroidota</taxon>
        <taxon>Flavobacteriia</taxon>
        <taxon>Flavobacteriales</taxon>
        <taxon>Flavobacteriaceae</taxon>
        <taxon>Wenyingzhuangia</taxon>
    </lineage>
</organism>
<dbReference type="SUPFAM" id="SSF51182">
    <property type="entry name" value="RmlC-like cupins"/>
    <property type="match status" value="1"/>
</dbReference>
<dbReference type="GO" id="GO:0043565">
    <property type="term" value="F:sequence-specific DNA binding"/>
    <property type="evidence" value="ECO:0007669"/>
    <property type="project" value="InterPro"/>
</dbReference>
<proteinExistence type="predicted"/>
<dbReference type="InterPro" id="IPR009057">
    <property type="entry name" value="Homeodomain-like_sf"/>
</dbReference>
<dbReference type="PANTHER" id="PTHR43280:SF2">
    <property type="entry name" value="HTH-TYPE TRANSCRIPTIONAL REGULATOR EXSA"/>
    <property type="match status" value="1"/>
</dbReference>
<keyword evidence="2" id="KW-0238">DNA-binding</keyword>
<dbReference type="Gene3D" id="1.10.10.60">
    <property type="entry name" value="Homeodomain-like"/>
    <property type="match status" value="2"/>
</dbReference>
<dbReference type="GO" id="GO:0003700">
    <property type="term" value="F:DNA-binding transcription factor activity"/>
    <property type="evidence" value="ECO:0007669"/>
    <property type="project" value="InterPro"/>
</dbReference>
<dbReference type="CDD" id="cd06976">
    <property type="entry name" value="cupin_MtlR-like_N"/>
    <property type="match status" value="1"/>
</dbReference>
<dbReference type="EMBL" id="CP014224">
    <property type="protein sequence ID" value="ANW97228.1"/>
    <property type="molecule type" value="Genomic_DNA"/>
</dbReference>
<evidence type="ECO:0000256" key="1">
    <source>
        <dbReference type="ARBA" id="ARBA00023015"/>
    </source>
</evidence>
<protein>
    <recommendedName>
        <fullName evidence="4">HTH araC/xylS-type domain-containing protein</fullName>
    </recommendedName>
</protein>
<dbReference type="Pfam" id="PF12833">
    <property type="entry name" value="HTH_18"/>
    <property type="match status" value="1"/>
</dbReference>
<sequence>MKAIKEQINQPFDSSFTINEFEQPYFDSPWHFHTEYELTYINKGYGTRFVGTNSELFKEGDLVLIGSLVPHYWRCDNDFYHQENLKSHSIVIQFKPELFFNNPLPEMKNIHLLLKKSASGIQFKKSKKYKDDFFELLQKGGLEQLFLLYKLLDKLSLDKNQKTLSITQDSQLYQAKDSKIFQEVINYIFANLNNDISLETISNKVHMSTPAFCRYFKSRTKKTFTEYVNNLRVIQAAKLLIETDLSISQICFDCGYNSLSYFNRQFKKYKKMGPKEYKKLYKE</sequence>
<dbReference type="SMART" id="SM00342">
    <property type="entry name" value="HTH_ARAC"/>
    <property type="match status" value="1"/>
</dbReference>
<evidence type="ECO:0000256" key="2">
    <source>
        <dbReference type="ARBA" id="ARBA00023125"/>
    </source>
</evidence>
<dbReference type="PROSITE" id="PS01124">
    <property type="entry name" value="HTH_ARAC_FAMILY_2"/>
    <property type="match status" value="1"/>
</dbReference>
<dbReference type="InterPro" id="IPR011051">
    <property type="entry name" value="RmlC_Cupin_sf"/>
</dbReference>
<dbReference type="Gene3D" id="2.60.120.10">
    <property type="entry name" value="Jelly Rolls"/>
    <property type="match status" value="1"/>
</dbReference>
<keyword evidence="6" id="KW-1185">Reference proteome</keyword>
<feature type="domain" description="HTH araC/xylS-type" evidence="4">
    <location>
        <begin position="182"/>
        <end position="280"/>
    </location>
</feature>
<name>A0A1B1Y922_9FLAO</name>
<dbReference type="KEGG" id="wfu:AXE80_13420"/>
<dbReference type="Proteomes" id="UP000092967">
    <property type="component" value="Chromosome"/>
</dbReference>
<dbReference type="PANTHER" id="PTHR43280">
    <property type="entry name" value="ARAC-FAMILY TRANSCRIPTIONAL REGULATOR"/>
    <property type="match status" value="1"/>
</dbReference>
<dbReference type="AlphaFoldDB" id="A0A1B1Y922"/>
<gene>
    <name evidence="5" type="ORF">AXE80_13420</name>
</gene>
<dbReference type="RefSeq" id="WP_068828227.1">
    <property type="nucleotide sequence ID" value="NZ_CP014224.1"/>
</dbReference>
<keyword evidence="1" id="KW-0805">Transcription regulation</keyword>
<dbReference type="SUPFAM" id="SSF46689">
    <property type="entry name" value="Homeodomain-like"/>
    <property type="match status" value="2"/>
</dbReference>
<dbReference type="InterPro" id="IPR018060">
    <property type="entry name" value="HTH_AraC"/>
</dbReference>
<dbReference type="STRING" id="1790137.AXE80_13420"/>
<evidence type="ECO:0000313" key="6">
    <source>
        <dbReference type="Proteomes" id="UP000092967"/>
    </source>
</evidence>
<keyword evidence="3" id="KW-0804">Transcription</keyword>
<dbReference type="OrthoDB" id="9779074at2"/>
<evidence type="ECO:0000313" key="5">
    <source>
        <dbReference type="EMBL" id="ANW97228.1"/>
    </source>
</evidence>
<accession>A0A1B1Y922</accession>
<reference evidence="5 6" key="1">
    <citation type="submission" date="2016-02" db="EMBL/GenBank/DDBJ databases">
        <authorList>
            <person name="Wen L."/>
            <person name="He K."/>
            <person name="Yang H."/>
        </authorList>
    </citation>
    <scope>NUCLEOTIDE SEQUENCE [LARGE SCALE GENOMIC DNA]</scope>
    <source>
        <strain evidence="5 6">CZ1127</strain>
    </source>
</reference>